<feature type="transmembrane region" description="Helical" evidence="1">
    <location>
        <begin position="30"/>
        <end position="52"/>
    </location>
</feature>
<keyword evidence="1" id="KW-1133">Transmembrane helix</keyword>
<keyword evidence="3" id="KW-1185">Reference proteome</keyword>
<proteinExistence type="predicted"/>
<keyword evidence="1" id="KW-0812">Transmembrane</keyword>
<protein>
    <submittedName>
        <fullName evidence="2">Putative IMV entry/fusion membrane protein 2</fullName>
    </submittedName>
</protein>
<accession>A0A7R5WK01</accession>
<evidence type="ECO:0000313" key="3">
    <source>
        <dbReference type="Proteomes" id="UP000593702"/>
    </source>
</evidence>
<reference evidence="2 3" key="1">
    <citation type="submission" date="2015-04" db="EMBL/GenBank/DDBJ databases">
        <title>Diachasmimorpha longicaudata entomopoxvirus genome.</title>
        <authorList>
            <person name="Coffman K.A."/>
            <person name="Burke G.R."/>
        </authorList>
    </citation>
    <scope>NUCLEOTIDE SEQUENCE [LARGE SCALE GENOMIC DNA]</scope>
</reference>
<gene>
    <name evidence="2" type="ORF">DLEV_060</name>
</gene>
<name>A0A7R5WK01_9POXV</name>
<evidence type="ECO:0000313" key="2">
    <source>
        <dbReference type="EMBL" id="AKS26351.1"/>
    </source>
</evidence>
<sequence>MNDKANKENVVNLQPIFVIPSVDNKYKLNFTFLIGFLIIEILVLFVILYIFFKIEIAFVFGKIKNALQKKKIIRSDATLALFEDINKLFTTNLKCKPAQEHQTKVFYIYTEDNVKLLRLDGKPIRVLKKDMCETLIKGDVDKVNHIADFF</sequence>
<dbReference type="Proteomes" id="UP000593702">
    <property type="component" value="Segment"/>
</dbReference>
<keyword evidence="1" id="KW-0472">Membrane</keyword>
<evidence type="ECO:0000256" key="1">
    <source>
        <dbReference type="SAM" id="Phobius"/>
    </source>
</evidence>
<dbReference type="EMBL" id="KR095315">
    <property type="protein sequence ID" value="AKS26351.1"/>
    <property type="molecule type" value="Genomic_DNA"/>
</dbReference>
<organism evidence="2 3">
    <name type="scientific">Diachasmimorpha longicaudata entomopoxvirus</name>
    <dbReference type="NCBI Taxonomy" id="109981"/>
    <lineage>
        <taxon>Viruses</taxon>
        <taxon>Varidnaviria</taxon>
        <taxon>Bamfordvirae</taxon>
        <taxon>Nucleocytoviricota</taxon>
        <taxon>Pokkesviricetes</taxon>
        <taxon>Chitovirales</taxon>
        <taxon>Poxviridae</taxon>
        <taxon>Entomopoxvirinae</taxon>
        <taxon>Epsilonentomopoxvirus</taxon>
        <taxon>Epsilonentomopoxvirus dlongicaudata</taxon>
        <taxon>Diachasmimorpha entomopoxvirus</taxon>
    </lineage>
</organism>